<reference evidence="4 5" key="1">
    <citation type="submission" date="2015-06" db="EMBL/GenBank/DDBJ databases">
        <authorList>
            <person name="Zeng Y."/>
            <person name="Huang Y."/>
        </authorList>
    </citation>
    <scope>NUCLEOTIDE SEQUENCE [LARGE SCALE GENOMIC DNA]</scope>
    <source>
        <strain evidence="4 5">PQ-2</strain>
    </source>
</reference>
<dbReference type="PRINTS" id="PR00598">
    <property type="entry name" value="HTHMARR"/>
</dbReference>
<organism evidence="4 5">
    <name type="scientific">Croceicoccus naphthovorans</name>
    <dbReference type="NCBI Taxonomy" id="1348774"/>
    <lineage>
        <taxon>Bacteria</taxon>
        <taxon>Pseudomonadati</taxon>
        <taxon>Pseudomonadota</taxon>
        <taxon>Alphaproteobacteria</taxon>
        <taxon>Sphingomonadales</taxon>
        <taxon>Erythrobacteraceae</taxon>
        <taxon>Croceicoccus</taxon>
    </lineage>
</organism>
<evidence type="ECO:0000256" key="2">
    <source>
        <dbReference type="ARBA" id="ARBA00023125"/>
    </source>
</evidence>
<dbReference type="GO" id="GO:0003700">
    <property type="term" value="F:DNA-binding transcription factor activity"/>
    <property type="evidence" value="ECO:0007669"/>
    <property type="project" value="InterPro"/>
</dbReference>
<dbReference type="STRING" id="1348774.AB433_02240"/>
<keyword evidence="1" id="KW-0805">Transcription regulation</keyword>
<evidence type="ECO:0000256" key="3">
    <source>
        <dbReference type="ARBA" id="ARBA00023163"/>
    </source>
</evidence>
<dbReference type="Proteomes" id="UP000035287">
    <property type="component" value="Chromosome"/>
</dbReference>
<dbReference type="PROSITE" id="PS01117">
    <property type="entry name" value="HTH_MARR_1"/>
    <property type="match status" value="1"/>
</dbReference>
<dbReference type="RefSeq" id="WP_047819747.1">
    <property type="nucleotide sequence ID" value="NZ_CP011770.1"/>
</dbReference>
<dbReference type="InterPro" id="IPR036390">
    <property type="entry name" value="WH_DNA-bd_sf"/>
</dbReference>
<dbReference type="SUPFAM" id="SSF46785">
    <property type="entry name" value="Winged helix' DNA-binding domain"/>
    <property type="match status" value="1"/>
</dbReference>
<dbReference type="KEGG" id="cna:AB433_02240"/>
<dbReference type="PROSITE" id="PS50995">
    <property type="entry name" value="HTH_MARR_2"/>
    <property type="match status" value="1"/>
</dbReference>
<dbReference type="PANTHER" id="PTHR42756">
    <property type="entry name" value="TRANSCRIPTIONAL REGULATOR, MARR"/>
    <property type="match status" value="1"/>
</dbReference>
<evidence type="ECO:0000313" key="4">
    <source>
        <dbReference type="EMBL" id="AKM09052.1"/>
    </source>
</evidence>
<protein>
    <submittedName>
        <fullName evidence="4">Uncharacterized protein</fullName>
    </submittedName>
</protein>
<dbReference type="EMBL" id="CP011770">
    <property type="protein sequence ID" value="AKM09052.1"/>
    <property type="molecule type" value="Genomic_DNA"/>
</dbReference>
<accession>A0A0G3XD28</accession>
<keyword evidence="2" id="KW-0238">DNA-binding</keyword>
<dbReference type="Gene3D" id="1.10.10.10">
    <property type="entry name" value="Winged helix-like DNA-binding domain superfamily/Winged helix DNA-binding domain"/>
    <property type="match status" value="1"/>
</dbReference>
<dbReference type="InterPro" id="IPR000835">
    <property type="entry name" value="HTH_MarR-typ"/>
</dbReference>
<dbReference type="InterPro" id="IPR036388">
    <property type="entry name" value="WH-like_DNA-bd_sf"/>
</dbReference>
<dbReference type="AlphaFoldDB" id="A0A0G3XD28"/>
<name>A0A0G3XD28_9SPHN</name>
<keyword evidence="5" id="KW-1185">Reference proteome</keyword>
<evidence type="ECO:0000256" key="1">
    <source>
        <dbReference type="ARBA" id="ARBA00023015"/>
    </source>
</evidence>
<dbReference type="PATRIC" id="fig|1348774.3.peg.472"/>
<dbReference type="GO" id="GO:0003677">
    <property type="term" value="F:DNA binding"/>
    <property type="evidence" value="ECO:0007669"/>
    <property type="project" value="UniProtKB-KW"/>
</dbReference>
<proteinExistence type="predicted"/>
<evidence type="ECO:0000313" key="5">
    <source>
        <dbReference type="Proteomes" id="UP000035287"/>
    </source>
</evidence>
<dbReference type="OrthoDB" id="582199at2"/>
<keyword evidence="3" id="KW-0804">Transcription</keyword>
<gene>
    <name evidence="4" type="ORF">AB433_02240</name>
</gene>
<sequence>MAERLGYVVTDFARQIRRVFDQRVRAIGVTGPQARLLLRIQMHPGRNQAQYADDLDIEAITVCRMIDRLEEAGFVERVPDPADRRARLIQLTPRGDEEMKAIAAKADALEAQILEGFTSSQISDYIVITKAMRTNLAKAAECSPDRVRS</sequence>
<dbReference type="InterPro" id="IPR023187">
    <property type="entry name" value="Tscrpt_reg_MarR-type_CS"/>
</dbReference>
<dbReference type="SMART" id="SM00347">
    <property type="entry name" value="HTH_MARR"/>
    <property type="match status" value="1"/>
</dbReference>
<dbReference type="PANTHER" id="PTHR42756:SF1">
    <property type="entry name" value="TRANSCRIPTIONAL REPRESSOR OF EMRAB OPERON"/>
    <property type="match status" value="1"/>
</dbReference>
<dbReference type="Pfam" id="PF12802">
    <property type="entry name" value="MarR_2"/>
    <property type="match status" value="1"/>
</dbReference>